<evidence type="ECO:0000313" key="2">
    <source>
        <dbReference type="EMBL" id="TWH21476.1"/>
    </source>
</evidence>
<feature type="region of interest" description="Disordered" evidence="1">
    <location>
        <begin position="135"/>
        <end position="158"/>
    </location>
</feature>
<evidence type="ECO:0000313" key="3">
    <source>
        <dbReference type="Proteomes" id="UP000317303"/>
    </source>
</evidence>
<comment type="caution">
    <text evidence="2">The sequence shown here is derived from an EMBL/GenBank/DDBJ whole genome shotgun (WGS) entry which is preliminary data.</text>
</comment>
<dbReference type="RefSeq" id="WP_048807575.1">
    <property type="nucleotide sequence ID" value="NZ_JOIJ01000016.1"/>
</dbReference>
<dbReference type="EMBL" id="VLJV01000001">
    <property type="protein sequence ID" value="TWH21476.1"/>
    <property type="molecule type" value="Genomic_DNA"/>
</dbReference>
<proteinExistence type="predicted"/>
<keyword evidence="3" id="KW-1185">Reference proteome</keyword>
<reference evidence="2 3" key="1">
    <citation type="submission" date="2019-07" db="EMBL/GenBank/DDBJ databases">
        <title>R&amp;d 2014.</title>
        <authorList>
            <person name="Klenk H.-P."/>
        </authorList>
    </citation>
    <scope>NUCLEOTIDE SEQUENCE [LARGE SCALE GENOMIC DNA]</scope>
    <source>
        <strain evidence="2 3">DSM 43194</strain>
    </source>
</reference>
<dbReference type="OrthoDB" id="3697873at2"/>
<dbReference type="InterPro" id="IPR022536">
    <property type="entry name" value="EspC"/>
</dbReference>
<gene>
    <name evidence="2" type="ORF">JD82_03340</name>
</gene>
<evidence type="ECO:0000256" key="1">
    <source>
        <dbReference type="SAM" id="MobiDB-lite"/>
    </source>
</evidence>
<name>A0A660CDR8_9PSEU</name>
<dbReference type="Pfam" id="PF10824">
    <property type="entry name" value="T7SS_ESX_EspC"/>
    <property type="match status" value="1"/>
</dbReference>
<accession>A0A660CDR8</accession>
<organism evidence="2 3">
    <name type="scientific">Prauserella rugosa</name>
    <dbReference type="NCBI Taxonomy" id="43354"/>
    <lineage>
        <taxon>Bacteria</taxon>
        <taxon>Bacillati</taxon>
        <taxon>Actinomycetota</taxon>
        <taxon>Actinomycetes</taxon>
        <taxon>Pseudonocardiales</taxon>
        <taxon>Pseudonocardiaceae</taxon>
        <taxon>Prauserella</taxon>
    </lineage>
</organism>
<sequence length="158" mass="16258">MASESGSEAGEGGAIVEGGAAVEGVEAVGSGATGFPASVAGSPIPAVPSAKDIDVAPDKVGEVARIIDEQADQLDRKLSEHLGSLRIPAPAEDTVSQHAVGVWNDVVSGPEDSYAAHARSYVTQLRGLASQLRRAGEEYTRSDQEKADTFGDRRGFPA</sequence>
<dbReference type="GO" id="GO:0009306">
    <property type="term" value="P:protein secretion"/>
    <property type="evidence" value="ECO:0007669"/>
    <property type="project" value="InterPro"/>
</dbReference>
<dbReference type="AlphaFoldDB" id="A0A660CDR8"/>
<protein>
    <submittedName>
        <fullName evidence="2">Excreted virulence factor EspC (Type VII ESX diderm)</fullName>
    </submittedName>
</protein>
<dbReference type="Proteomes" id="UP000317303">
    <property type="component" value="Unassembled WGS sequence"/>
</dbReference>